<proteinExistence type="predicted"/>
<evidence type="ECO:0000313" key="1">
    <source>
        <dbReference type="EMBL" id="QES49770.1"/>
    </source>
</evidence>
<dbReference type="InterPro" id="IPR007263">
    <property type="entry name" value="DCC1-like"/>
</dbReference>
<accession>A0A5P2D5D1</accession>
<dbReference type="GO" id="GO:0015035">
    <property type="term" value="F:protein-disulfide reductase activity"/>
    <property type="evidence" value="ECO:0007669"/>
    <property type="project" value="InterPro"/>
</dbReference>
<dbReference type="AlphaFoldDB" id="A0A5P2D5D1"/>
<organism evidence="1 2">
    <name type="scientific">Streptomyces venezuelae</name>
    <dbReference type="NCBI Taxonomy" id="54571"/>
    <lineage>
        <taxon>Bacteria</taxon>
        <taxon>Bacillati</taxon>
        <taxon>Actinomycetota</taxon>
        <taxon>Actinomycetes</taxon>
        <taxon>Kitasatosporales</taxon>
        <taxon>Streptomycetaceae</taxon>
        <taxon>Streptomyces</taxon>
    </lineage>
</organism>
<protein>
    <recommendedName>
        <fullName evidence="3">DUF393 domain-containing protein</fullName>
    </recommendedName>
</protein>
<sequence>MTVRTGSPVHRLTILYDAHCPLCVHVRHWLLGQRWLVPLRMIPAGSAAARQAYPGLDHAATLREITVIGNRGQIWTGADAFIVCLWALAEHRPKADWLATAAGRPFAQATMLAAAAWRGATRDGSAACDEQCEIPG</sequence>
<dbReference type="EMBL" id="CP029190">
    <property type="protein sequence ID" value="QES49770.1"/>
    <property type="molecule type" value="Genomic_DNA"/>
</dbReference>
<dbReference type="OrthoDB" id="277004at2"/>
<name>A0A5P2D5D1_STRVZ</name>
<evidence type="ECO:0008006" key="3">
    <source>
        <dbReference type="Google" id="ProtNLM"/>
    </source>
</evidence>
<reference evidence="1 2" key="1">
    <citation type="submission" date="2018-05" db="EMBL/GenBank/DDBJ databases">
        <title>Streptomyces venezuelae.</title>
        <authorList>
            <person name="Kim W."/>
            <person name="Lee N."/>
            <person name="Cho B.-K."/>
        </authorList>
    </citation>
    <scope>NUCLEOTIDE SEQUENCE [LARGE SCALE GENOMIC DNA]</scope>
    <source>
        <strain evidence="1 2">ATCC 21782</strain>
    </source>
</reference>
<gene>
    <name evidence="1" type="ORF">DEJ50_20080</name>
</gene>
<dbReference type="Pfam" id="PF04134">
    <property type="entry name" value="DCC1-like"/>
    <property type="match status" value="1"/>
</dbReference>
<dbReference type="RefSeq" id="WP_150209342.1">
    <property type="nucleotide sequence ID" value="NZ_CP029190.1"/>
</dbReference>
<evidence type="ECO:0000313" key="2">
    <source>
        <dbReference type="Proteomes" id="UP000325211"/>
    </source>
</evidence>
<dbReference type="Proteomes" id="UP000325211">
    <property type="component" value="Chromosome"/>
</dbReference>